<comment type="subcellular location">
    <subcellularLocation>
        <location evidence="1">Plastid</location>
        <location evidence="1">Chloroplast thylakoid membrane</location>
        <topology evidence="1">Peripheral membrane protein</topology>
        <orientation evidence="1">Lumenal side</orientation>
    </subcellularLocation>
</comment>
<dbReference type="PANTHER" id="PTHR36814">
    <property type="entry name" value="PHOTOSYSTEM I REACTION CENTER SUBUNIT N, CHLOROPLASTIC"/>
    <property type="match status" value="1"/>
</dbReference>
<evidence type="ECO:0008006" key="11">
    <source>
        <dbReference type="Google" id="ProtNLM"/>
    </source>
</evidence>
<keyword evidence="7" id="KW-0793">Thylakoid</keyword>
<dbReference type="InterPro" id="IPR044907">
    <property type="entry name" value="PSAN_sf"/>
</dbReference>
<dbReference type="PANTHER" id="PTHR36814:SF1">
    <property type="entry name" value="PHOTOSYSTEM I REACTION CENTER SUBUNIT N, CHLOROPLASTIC"/>
    <property type="match status" value="1"/>
</dbReference>
<evidence type="ECO:0000313" key="9">
    <source>
        <dbReference type="EMBL" id="GLI59801.1"/>
    </source>
</evidence>
<organism evidence="9 10">
    <name type="scientific">Volvox africanus</name>
    <dbReference type="NCBI Taxonomy" id="51714"/>
    <lineage>
        <taxon>Eukaryota</taxon>
        <taxon>Viridiplantae</taxon>
        <taxon>Chlorophyta</taxon>
        <taxon>core chlorophytes</taxon>
        <taxon>Chlorophyceae</taxon>
        <taxon>CS clade</taxon>
        <taxon>Chlamydomonadales</taxon>
        <taxon>Volvocaceae</taxon>
        <taxon>Volvox</taxon>
    </lineage>
</organism>
<name>A0ABQ5RQV4_9CHLO</name>
<keyword evidence="10" id="KW-1185">Reference proteome</keyword>
<evidence type="ECO:0000256" key="7">
    <source>
        <dbReference type="ARBA" id="ARBA00023078"/>
    </source>
</evidence>
<proteinExistence type="inferred from homology"/>
<dbReference type="Proteomes" id="UP001165090">
    <property type="component" value="Unassembled WGS sequence"/>
</dbReference>
<evidence type="ECO:0000256" key="1">
    <source>
        <dbReference type="ARBA" id="ARBA00004622"/>
    </source>
</evidence>
<dbReference type="InterPro" id="IPR008796">
    <property type="entry name" value="PSAN"/>
</dbReference>
<dbReference type="EMBL" id="BSDZ01000004">
    <property type="protein sequence ID" value="GLI59801.1"/>
    <property type="molecule type" value="Genomic_DNA"/>
</dbReference>
<dbReference type="Pfam" id="PF05479">
    <property type="entry name" value="PsaN"/>
    <property type="match status" value="1"/>
</dbReference>
<evidence type="ECO:0000256" key="4">
    <source>
        <dbReference type="ARBA" id="ARBA00022531"/>
    </source>
</evidence>
<protein>
    <recommendedName>
        <fullName evidence="11">Photosystem I reaction center subunit N</fullName>
    </recommendedName>
</protein>
<gene>
    <name evidence="9" type="ORF">VaNZ11_001766</name>
</gene>
<accession>A0ABQ5RQV4</accession>
<evidence type="ECO:0000256" key="5">
    <source>
        <dbReference type="ARBA" id="ARBA00022640"/>
    </source>
</evidence>
<comment type="similarity">
    <text evidence="2">Belongs to the psaN family.</text>
</comment>
<feature type="non-terminal residue" evidence="9">
    <location>
        <position position="1"/>
    </location>
</feature>
<keyword evidence="3" id="KW-0150">Chloroplast</keyword>
<sequence length="153" mass="16389">SVSILRPTKLISATMAVTMRAQCVKVQAARPARATTVVCRASAQSRRELLGFGILMGAAALAPAANAGVVEDLLAKSEANKALNNKKRLATSYANLARSRTVYDGTCQFPENFFGCEELALNKGVKYIAEDLKIECEGKDAKSCGSKFTLRTK</sequence>
<keyword evidence="8" id="KW-0472">Membrane</keyword>
<reference evidence="9 10" key="1">
    <citation type="journal article" date="2023" name="IScience">
        <title>Expanded male sex-determining region conserved during the evolution of homothallism in the green alga Volvox.</title>
        <authorList>
            <person name="Yamamoto K."/>
            <person name="Matsuzaki R."/>
            <person name="Mahakham W."/>
            <person name="Heman W."/>
            <person name="Sekimoto H."/>
            <person name="Kawachi M."/>
            <person name="Minakuchi Y."/>
            <person name="Toyoda A."/>
            <person name="Nozaki H."/>
        </authorList>
    </citation>
    <scope>NUCLEOTIDE SEQUENCE [LARGE SCALE GENOMIC DNA]</scope>
    <source>
        <strain evidence="9 10">NIES-4468</strain>
    </source>
</reference>
<keyword evidence="5" id="KW-0934">Plastid</keyword>
<evidence type="ECO:0000256" key="6">
    <source>
        <dbReference type="ARBA" id="ARBA00022836"/>
    </source>
</evidence>
<keyword evidence="4" id="KW-0602">Photosynthesis</keyword>
<comment type="caution">
    <text evidence="9">The sequence shown here is derived from an EMBL/GenBank/DDBJ whole genome shotgun (WGS) entry which is preliminary data.</text>
</comment>
<evidence type="ECO:0000256" key="8">
    <source>
        <dbReference type="ARBA" id="ARBA00023136"/>
    </source>
</evidence>
<dbReference type="Gene3D" id="4.10.1190.10">
    <property type="entry name" value="Chlorophyll A-B binding protein"/>
    <property type="match status" value="1"/>
</dbReference>
<keyword evidence="6" id="KW-0603">Photosystem I</keyword>
<evidence type="ECO:0000313" key="10">
    <source>
        <dbReference type="Proteomes" id="UP001165090"/>
    </source>
</evidence>
<evidence type="ECO:0000256" key="3">
    <source>
        <dbReference type="ARBA" id="ARBA00022528"/>
    </source>
</evidence>
<evidence type="ECO:0000256" key="2">
    <source>
        <dbReference type="ARBA" id="ARBA00010661"/>
    </source>
</evidence>